<proteinExistence type="predicted"/>
<feature type="domain" description="Fibronectin type-III" evidence="3">
    <location>
        <begin position="1"/>
        <end position="86"/>
    </location>
</feature>
<sequence>MNLKTLNSTAIHIQWDPPLTPNGIIIHYTVYINGIPIRNIPDSYGTQSTSVGGFTPNQALRVRLSASTSVGEGPRTASQTVTTHESVPGPVKNLRVVPRSGYILRVTWSPPTYTNGVLIGYTVVVTNLADTTDTIRRITSANSPQQLTVDTGIRPYIRYRVSVTASTKVGPGDPVRVTLYSQQGAPQSPPPNVNSTRKSPTNASVEWDGIRWEDLRGWLVDYEIGYGCVMMSVHQQCPANDSTYNETMSVDREYELTGLDPGLQYCVRLAGRTSAGAGPFSHTLIPWYTNSLFTITLEKENCSKWIAIQPAEIAQDIAKSVSNGIELTCNCTFPSDYITDRQLSCQNKNLTFRGRIISTLDRESTVLLEDFQTWLMSEPTVKAKSEQLKLARNRISKEETESAKNETGSATAGNGRIEDKSPSGSSIVGATVGGVVTVVVLLLAVVVFIVTAVVVRRKLRSKSSVKCAPVSILDDETTRSSPLRKHSFSSLFSNHGRDNTHPRKTPLGPTLTTPHNPPNTPPKPPAKPLRISAKTPPEPQKLPLKPLKMHPKPQTLPPKPLLKPPPLTPKPLLMPGTLALKPLKIPLKPPCNNPKPPVPPKIVPKNMRRLPPVPYELPVAQPENVYEDPEKMEANGGTTSLRNAAYQGAGRRMRAEDIEKLYTKVKKPTCSNCPESHSCLAPYFCACPENWSGEGCTEPPQNVTLNATGADKLEISWSPPPELAVTLYIVIFQDETYHVDPSSDLVMDLDSLNTYTAYTCCVAANTASGASRIACVTKTTQETAPGDAPVNVIVQILNSTAIHIQWDPPLTPNGIVILYTIYINSNPPLNVNATSGTRNISLSGFSPNQMVTVTVSASTKVGEGPRSASTSVATHESVPGPVENLTVSASAYMLHLMWNPPTYPNGVITGYTVLVTNLINDTETIQSNVPPSSQQMTITSGIRPFVRYNVSVTASTGDGPGESVEVTLYSQEAAPQSPPPNVTSSRTSATTANVEWDDIDWKDLRGWLVDYEIGYGSVMMSAHQQCPANDSTYTETLSVDNEGEYELTGLDPGLQYCVRLAGRTSAGVGPFSHTLIPWYFNSLFTLTLEKANCTEWIAQDPEEIMLDLARDIGRGVELICHCKFPEKYIANGQLMCQNDSLILYQGRIISTNDRSSSDLLADLEKWLLSEPTIIVQGEVLKIVKRKSATELVTLSTIPEKTPAIERPVEQTETSSDDILAPIFGGVAGVVAVLVILAVGVIMTVVVLRKHRSSSKSIDMKCKTDSSATKPTTTMKRYTSNTSTASLSLGVAKDYEKPLKSATIKQDRKKQEMPLDYETLVAETENVYEDPDAMTESTAAEDSSYLAGYEVMAPAERLYESGEQARRCRSIMKRLSLRLKRLRDLMP</sequence>
<comment type="caution">
    <text evidence="4">The sequence shown here is derived from an EMBL/GenBank/DDBJ whole genome shotgun (WGS) entry which is preliminary data.</text>
</comment>
<dbReference type="Proteomes" id="UP001174909">
    <property type="component" value="Unassembled WGS sequence"/>
</dbReference>
<gene>
    <name evidence="4" type="ORF">GBAR_LOCUS30117</name>
</gene>
<feature type="region of interest" description="Disordered" evidence="1">
    <location>
        <begin position="66"/>
        <end position="86"/>
    </location>
</feature>
<dbReference type="EMBL" id="CASHTH010004253">
    <property type="protein sequence ID" value="CAI8055158.1"/>
    <property type="molecule type" value="Genomic_DNA"/>
</dbReference>
<feature type="region of interest" description="Disordered" evidence="1">
    <location>
        <begin position="394"/>
        <end position="424"/>
    </location>
</feature>
<evidence type="ECO:0000256" key="1">
    <source>
        <dbReference type="SAM" id="MobiDB-lite"/>
    </source>
</evidence>
<reference evidence="4" key="1">
    <citation type="submission" date="2023-03" db="EMBL/GenBank/DDBJ databases">
        <authorList>
            <person name="Steffen K."/>
            <person name="Cardenas P."/>
        </authorList>
    </citation>
    <scope>NUCLEOTIDE SEQUENCE</scope>
</reference>
<feature type="compositionally biased region" description="Polar residues" evidence="1">
    <location>
        <begin position="66"/>
        <end position="85"/>
    </location>
</feature>
<dbReference type="InterPro" id="IPR036116">
    <property type="entry name" value="FN3_sf"/>
</dbReference>
<feature type="domain" description="Fibronectin type-III" evidence="3">
    <location>
        <begin position="878"/>
        <end position="976"/>
    </location>
</feature>
<dbReference type="Gene3D" id="2.60.40.10">
    <property type="entry name" value="Immunoglobulins"/>
    <property type="match status" value="7"/>
</dbReference>
<name>A0AA35TWE6_GEOBA</name>
<feature type="domain" description="Fibronectin type-III" evidence="3">
    <location>
        <begin position="90"/>
        <end position="188"/>
    </location>
</feature>
<feature type="transmembrane region" description="Helical" evidence="2">
    <location>
        <begin position="427"/>
        <end position="455"/>
    </location>
</feature>
<keyword evidence="2" id="KW-0812">Transmembrane</keyword>
<dbReference type="InterPro" id="IPR013783">
    <property type="entry name" value="Ig-like_fold"/>
</dbReference>
<feature type="transmembrane region" description="Helical" evidence="2">
    <location>
        <begin position="1218"/>
        <end position="1247"/>
    </location>
</feature>
<organism evidence="4 5">
    <name type="scientific">Geodia barretti</name>
    <name type="common">Barrett's horny sponge</name>
    <dbReference type="NCBI Taxonomy" id="519541"/>
    <lineage>
        <taxon>Eukaryota</taxon>
        <taxon>Metazoa</taxon>
        <taxon>Porifera</taxon>
        <taxon>Demospongiae</taxon>
        <taxon>Heteroscleromorpha</taxon>
        <taxon>Tetractinellida</taxon>
        <taxon>Astrophorina</taxon>
        <taxon>Geodiidae</taxon>
        <taxon>Geodia</taxon>
    </lineage>
</organism>
<evidence type="ECO:0000313" key="4">
    <source>
        <dbReference type="EMBL" id="CAI8055158.1"/>
    </source>
</evidence>
<protein>
    <submittedName>
        <fullName evidence="4">Phosphatidylinositol phosphatase PTPRQ</fullName>
    </submittedName>
</protein>
<keyword evidence="5" id="KW-1185">Reference proteome</keyword>
<evidence type="ECO:0000259" key="3">
    <source>
        <dbReference type="PROSITE" id="PS50853"/>
    </source>
</evidence>
<feature type="compositionally biased region" description="Pro residues" evidence="1">
    <location>
        <begin position="554"/>
        <end position="565"/>
    </location>
</feature>
<dbReference type="SMART" id="SM00060">
    <property type="entry name" value="FN3"/>
    <property type="match status" value="7"/>
</dbReference>
<evidence type="ECO:0000256" key="2">
    <source>
        <dbReference type="SAM" id="Phobius"/>
    </source>
</evidence>
<keyword evidence="2" id="KW-1133">Transmembrane helix</keyword>
<feature type="compositionally biased region" description="Pro residues" evidence="1">
    <location>
        <begin position="515"/>
        <end position="527"/>
    </location>
</feature>
<feature type="compositionally biased region" description="Basic and acidic residues" evidence="1">
    <location>
        <begin position="394"/>
        <end position="404"/>
    </location>
</feature>
<feature type="region of interest" description="Disordered" evidence="1">
    <location>
        <begin position="179"/>
        <end position="201"/>
    </location>
</feature>
<dbReference type="SUPFAM" id="SSF49265">
    <property type="entry name" value="Fibronectin type III"/>
    <property type="match status" value="4"/>
</dbReference>
<accession>A0AA35TWE6</accession>
<keyword evidence="2" id="KW-0472">Membrane</keyword>
<feature type="region of interest" description="Disordered" evidence="1">
    <location>
        <begin position="475"/>
        <end position="565"/>
    </location>
</feature>
<feature type="domain" description="Fibronectin type-III" evidence="3">
    <location>
        <begin position="699"/>
        <end position="786"/>
    </location>
</feature>
<feature type="domain" description="Fibronectin type-III" evidence="3">
    <location>
        <begin position="978"/>
        <end position="1083"/>
    </location>
</feature>
<dbReference type="Pfam" id="PF00041">
    <property type="entry name" value="fn3"/>
    <property type="match status" value="7"/>
</dbReference>
<dbReference type="GO" id="GO:0016020">
    <property type="term" value="C:membrane"/>
    <property type="evidence" value="ECO:0007669"/>
    <property type="project" value="UniProtKB-SubCell"/>
</dbReference>
<evidence type="ECO:0000313" key="5">
    <source>
        <dbReference type="Proteomes" id="UP001174909"/>
    </source>
</evidence>
<feature type="domain" description="Fibronectin type-III" evidence="3">
    <location>
        <begin position="189"/>
        <end position="292"/>
    </location>
</feature>
<dbReference type="CDD" id="cd00063">
    <property type="entry name" value="FN3"/>
    <property type="match status" value="7"/>
</dbReference>
<feature type="domain" description="Fibronectin type-III" evidence="3">
    <location>
        <begin position="788"/>
        <end position="877"/>
    </location>
</feature>
<dbReference type="PANTHER" id="PTHR46957">
    <property type="entry name" value="CYTOKINE RECEPTOR"/>
    <property type="match status" value="1"/>
</dbReference>
<dbReference type="InterPro" id="IPR050713">
    <property type="entry name" value="RTP_Phos/Ushers"/>
</dbReference>
<feature type="compositionally biased region" description="Low complexity" evidence="1">
    <location>
        <begin position="505"/>
        <end position="514"/>
    </location>
</feature>
<dbReference type="PANTHER" id="PTHR46957:SF3">
    <property type="entry name" value="CYTOKINE RECEPTOR"/>
    <property type="match status" value="1"/>
</dbReference>
<dbReference type="PROSITE" id="PS50853">
    <property type="entry name" value="FN3"/>
    <property type="match status" value="7"/>
</dbReference>
<dbReference type="InterPro" id="IPR003961">
    <property type="entry name" value="FN3_dom"/>
</dbReference>